<keyword evidence="4" id="KW-0762">Sugar transport</keyword>
<dbReference type="Gene3D" id="3.40.190.10">
    <property type="entry name" value="Periplasmic binding protein-like II"/>
    <property type="match status" value="2"/>
</dbReference>
<dbReference type="InterPro" id="IPR006059">
    <property type="entry name" value="SBP"/>
</dbReference>
<keyword evidence="11" id="KW-1185">Reference proteome</keyword>
<proteinExistence type="inferred from homology"/>
<dbReference type="Proteomes" id="UP000248616">
    <property type="component" value="Unassembled WGS sequence"/>
</dbReference>
<gene>
    <name evidence="10" type="ORF">B5V02_26705</name>
</gene>
<reference evidence="11" key="1">
    <citation type="submission" date="2017-03" db="EMBL/GenBank/DDBJ databases">
        <authorList>
            <person name="Safronova V.I."/>
            <person name="Sazanova A.L."/>
            <person name="Chirak E.R."/>
        </authorList>
    </citation>
    <scope>NUCLEOTIDE SEQUENCE [LARGE SCALE GENOMIC DNA]</scope>
    <source>
        <strain evidence="11">Ach-343</strain>
    </source>
</reference>
<evidence type="ECO:0000256" key="6">
    <source>
        <dbReference type="ARBA" id="ARBA00022764"/>
    </source>
</evidence>
<accession>A0A2W7CPC1</accession>
<keyword evidence="3" id="KW-0813">Transport</keyword>
<evidence type="ECO:0000256" key="8">
    <source>
        <dbReference type="ARBA" id="ARBA00049753"/>
    </source>
</evidence>
<evidence type="ECO:0000256" key="4">
    <source>
        <dbReference type="ARBA" id="ARBA00022597"/>
    </source>
</evidence>
<dbReference type="PROSITE" id="PS01037">
    <property type="entry name" value="SBP_BACTERIAL_1"/>
    <property type="match status" value="1"/>
</dbReference>
<dbReference type="GO" id="GO:0042597">
    <property type="term" value="C:periplasmic space"/>
    <property type="evidence" value="ECO:0007669"/>
    <property type="project" value="UniProtKB-SubCell"/>
</dbReference>
<keyword evidence="6" id="KW-0574">Periplasm</keyword>
<feature type="chain" id="PRO_5015855092" description="Probable sugar-binding periplasmic protein" evidence="9">
    <location>
        <begin position="28"/>
        <end position="422"/>
    </location>
</feature>
<dbReference type="GO" id="GO:0055085">
    <property type="term" value="P:transmembrane transport"/>
    <property type="evidence" value="ECO:0007669"/>
    <property type="project" value="InterPro"/>
</dbReference>
<evidence type="ECO:0000256" key="1">
    <source>
        <dbReference type="ARBA" id="ARBA00004418"/>
    </source>
</evidence>
<dbReference type="PANTHER" id="PTHR43649:SF28">
    <property type="entry name" value="BINDING PROTEIN COMPONENT OF ABC SUGAR TRANSPORTER-RELATED"/>
    <property type="match status" value="1"/>
</dbReference>
<evidence type="ECO:0000313" key="10">
    <source>
        <dbReference type="EMBL" id="PZV35639.1"/>
    </source>
</evidence>
<dbReference type="EMBL" id="MZXV01000056">
    <property type="protein sequence ID" value="PZV35639.1"/>
    <property type="molecule type" value="Genomic_DNA"/>
</dbReference>
<organism evidence="10 11">
    <name type="scientific">Mesorhizobium kowhaii</name>
    <dbReference type="NCBI Taxonomy" id="1300272"/>
    <lineage>
        <taxon>Bacteria</taxon>
        <taxon>Pseudomonadati</taxon>
        <taxon>Pseudomonadota</taxon>
        <taxon>Alphaproteobacteria</taxon>
        <taxon>Hyphomicrobiales</taxon>
        <taxon>Phyllobacteriaceae</taxon>
        <taxon>Mesorhizobium</taxon>
    </lineage>
</organism>
<evidence type="ECO:0000256" key="9">
    <source>
        <dbReference type="SAM" id="SignalP"/>
    </source>
</evidence>
<evidence type="ECO:0000256" key="3">
    <source>
        <dbReference type="ARBA" id="ARBA00022448"/>
    </source>
</evidence>
<feature type="signal peptide" evidence="9">
    <location>
        <begin position="1"/>
        <end position="27"/>
    </location>
</feature>
<dbReference type="OrthoDB" id="2509690at2"/>
<name>A0A2W7CPC1_9HYPH</name>
<dbReference type="RefSeq" id="WP_111547075.1">
    <property type="nucleotide sequence ID" value="NZ_JBHLYT010000053.1"/>
</dbReference>
<dbReference type="PANTHER" id="PTHR43649">
    <property type="entry name" value="ARABINOSE-BINDING PROTEIN-RELATED"/>
    <property type="match status" value="1"/>
</dbReference>
<dbReference type="Pfam" id="PF01547">
    <property type="entry name" value="SBP_bac_1"/>
    <property type="match status" value="1"/>
</dbReference>
<dbReference type="InterPro" id="IPR006061">
    <property type="entry name" value="SBP_1_CS"/>
</dbReference>
<comment type="function">
    <text evidence="7">Part of a binding-protein-dependent transport system for a sugar.</text>
</comment>
<comment type="subcellular location">
    <subcellularLocation>
        <location evidence="1">Periplasm</location>
    </subcellularLocation>
</comment>
<comment type="similarity">
    <text evidence="2">Belongs to the bacterial solute-binding protein 1 family.</text>
</comment>
<dbReference type="InterPro" id="IPR050490">
    <property type="entry name" value="Bact_solute-bd_prot1"/>
</dbReference>
<evidence type="ECO:0000256" key="7">
    <source>
        <dbReference type="ARBA" id="ARBA00049629"/>
    </source>
</evidence>
<protein>
    <recommendedName>
        <fullName evidence="8">Probable sugar-binding periplasmic protein</fullName>
    </recommendedName>
</protein>
<evidence type="ECO:0000256" key="5">
    <source>
        <dbReference type="ARBA" id="ARBA00022729"/>
    </source>
</evidence>
<comment type="caution">
    <text evidence="10">The sequence shown here is derived from an EMBL/GenBank/DDBJ whole genome shotgun (WGS) entry which is preliminary data.</text>
</comment>
<evidence type="ECO:0000256" key="2">
    <source>
        <dbReference type="ARBA" id="ARBA00008520"/>
    </source>
</evidence>
<dbReference type="SUPFAM" id="SSF53850">
    <property type="entry name" value="Periplasmic binding protein-like II"/>
    <property type="match status" value="1"/>
</dbReference>
<keyword evidence="5 9" id="KW-0732">Signal</keyword>
<sequence length="422" mass="46058">MRSIRVSIPLAATLGVMFSGGVGAAFADPVTITLNSWRTEDIAVWQDTILPAFEAKHPDIKVEFAPINTNEYNAAVQSQIEGGAGGDLITCRPFDVNREWIKRGYFEPLEGLPGLENFDKTSRAAWSGADDKAYCLPVAAVLAGFYYNADIFKELGLKVPTTSAEFIDVLQAIKKDGRYTPLAYGSAESWQLAYNGLYSIGPAYWKGEEGRLGLIDGKKKLTDPEFVDAIAAFEAWKPFLPSGQESLNYADMTQLFTLGKAAILPDGSWDINQATSTGLNVGVFGPPVPKAGDQRFLQEMPDMGIGINAKSAHKEAAKTFLDWVAGPEFQELYVNAAPGFFAMSSKPVTYKNKLAQDFADLKKGAELTPRLALDRLSAGTPPLDDETWRLLQVMFTKSDVTPQQVATELQTGLASWYGPQKK</sequence>
<evidence type="ECO:0000313" key="11">
    <source>
        <dbReference type="Proteomes" id="UP000248616"/>
    </source>
</evidence>
<dbReference type="AlphaFoldDB" id="A0A2W7CPC1"/>